<dbReference type="GO" id="GO:0043856">
    <property type="term" value="F:anti-sigma factor antagonist activity"/>
    <property type="evidence" value="ECO:0007669"/>
    <property type="project" value="TreeGrafter"/>
</dbReference>
<evidence type="ECO:0000313" key="3">
    <source>
        <dbReference type="Proteomes" id="UP001302719"/>
    </source>
</evidence>
<dbReference type="PROSITE" id="PS50801">
    <property type="entry name" value="STAS"/>
    <property type="match status" value="1"/>
</dbReference>
<dbReference type="InterPro" id="IPR036513">
    <property type="entry name" value="STAS_dom_sf"/>
</dbReference>
<dbReference type="PANTHER" id="PTHR33495">
    <property type="entry name" value="ANTI-SIGMA FACTOR ANTAGONIST TM_1081-RELATED-RELATED"/>
    <property type="match status" value="1"/>
</dbReference>
<dbReference type="CDD" id="cd07043">
    <property type="entry name" value="STAS_anti-anti-sigma_factors"/>
    <property type="match status" value="1"/>
</dbReference>
<gene>
    <name evidence="2" type="ORF">PP769_15020</name>
</gene>
<dbReference type="KEGG" id="nall:PP769_15020"/>
<reference evidence="2 3" key="1">
    <citation type="submission" date="2023-01" db="EMBL/GenBank/DDBJ databases">
        <title>Cultivation and genomic characterization of new, ubiquitous marine nitrite-oxidizing bacteria from the Nitrospirales.</title>
        <authorList>
            <person name="Mueller A.J."/>
            <person name="Daebeler A."/>
            <person name="Herbold C.W."/>
            <person name="Kirkegaard R.H."/>
            <person name="Daims H."/>
        </authorList>
    </citation>
    <scope>NUCLEOTIDE SEQUENCE [LARGE SCALE GENOMIC DNA]</scope>
    <source>
        <strain evidence="2 3">VA</strain>
    </source>
</reference>
<proteinExistence type="predicted"/>
<dbReference type="RefSeq" id="WP_312641572.1">
    <property type="nucleotide sequence ID" value="NZ_CP116967.1"/>
</dbReference>
<dbReference type="EMBL" id="CP116967">
    <property type="protein sequence ID" value="WNM57275.1"/>
    <property type="molecule type" value="Genomic_DNA"/>
</dbReference>
<dbReference type="Pfam" id="PF01740">
    <property type="entry name" value="STAS"/>
    <property type="match status" value="1"/>
</dbReference>
<feature type="domain" description="STAS" evidence="1">
    <location>
        <begin position="2"/>
        <end position="111"/>
    </location>
</feature>
<accession>A0AA96GC37</accession>
<name>A0AA96GC37_9BACT</name>
<organism evidence="2 3">
    <name type="scientific">Candidatus Nitrospira allomarina</name>
    <dbReference type="NCBI Taxonomy" id="3020900"/>
    <lineage>
        <taxon>Bacteria</taxon>
        <taxon>Pseudomonadati</taxon>
        <taxon>Nitrospirota</taxon>
        <taxon>Nitrospiria</taxon>
        <taxon>Nitrospirales</taxon>
        <taxon>Nitrospiraceae</taxon>
        <taxon>Nitrospira</taxon>
    </lineage>
</organism>
<keyword evidence="3" id="KW-1185">Reference proteome</keyword>
<protein>
    <submittedName>
        <fullName evidence="2">STAS domain-containing protein</fullName>
    </submittedName>
</protein>
<evidence type="ECO:0000259" key="1">
    <source>
        <dbReference type="PROSITE" id="PS50801"/>
    </source>
</evidence>
<dbReference type="SUPFAM" id="SSF52091">
    <property type="entry name" value="SpoIIaa-like"/>
    <property type="match status" value="1"/>
</dbReference>
<dbReference type="InterPro" id="IPR002645">
    <property type="entry name" value="STAS_dom"/>
</dbReference>
<dbReference type="AlphaFoldDB" id="A0AA96GC37"/>
<sequence length="113" mass="12920">MLTVREHVRQDTKVLELSGRFDYDSKLGLEVAILGAQEIGCHHIILNFSNITWIDSMGLGQMFLWYHRMKPDRIRLSIVSPQSHVRELLEYANLPQVIPIYQSEEEAVGGGGR</sequence>
<dbReference type="PANTHER" id="PTHR33495:SF2">
    <property type="entry name" value="ANTI-SIGMA FACTOR ANTAGONIST TM_1081-RELATED"/>
    <property type="match status" value="1"/>
</dbReference>
<dbReference type="Proteomes" id="UP001302719">
    <property type="component" value="Chromosome"/>
</dbReference>
<evidence type="ECO:0000313" key="2">
    <source>
        <dbReference type="EMBL" id="WNM57275.1"/>
    </source>
</evidence>
<dbReference type="Gene3D" id="3.30.750.24">
    <property type="entry name" value="STAS domain"/>
    <property type="match status" value="1"/>
</dbReference>